<dbReference type="EC" id="5.6.2.3" evidence="11 12"/>
<dbReference type="GO" id="GO:1990077">
    <property type="term" value="C:primosome complex"/>
    <property type="evidence" value="ECO:0007669"/>
    <property type="project" value="UniProtKB-UniRule"/>
</dbReference>
<evidence type="ECO:0000256" key="10">
    <source>
        <dbReference type="ARBA" id="ARBA00048954"/>
    </source>
</evidence>
<evidence type="ECO:0000256" key="12">
    <source>
        <dbReference type="RuleBase" id="RU362085"/>
    </source>
</evidence>
<keyword evidence="9" id="KW-0413">Isomerase</keyword>
<comment type="caution">
    <text evidence="15">The sequence shown here is derived from an EMBL/GenBank/DDBJ whole genome shotgun (WGS) entry which is preliminary data.</text>
</comment>
<evidence type="ECO:0000256" key="8">
    <source>
        <dbReference type="ARBA" id="ARBA00023125"/>
    </source>
</evidence>
<keyword evidence="3 12" id="KW-0235">DNA replication</keyword>
<keyword evidence="8 12" id="KW-0238">DNA-binding</keyword>
<evidence type="ECO:0000313" key="15">
    <source>
        <dbReference type="EMBL" id="HGY95278.1"/>
    </source>
</evidence>
<keyword evidence="6 12" id="KW-0347">Helicase</keyword>
<dbReference type="OMA" id="IEFHARI"/>
<evidence type="ECO:0000256" key="13">
    <source>
        <dbReference type="SAM" id="MobiDB-lite"/>
    </source>
</evidence>
<comment type="catalytic activity">
    <reaction evidence="10 12">
        <text>ATP + H2O = ADP + phosphate + H(+)</text>
        <dbReference type="Rhea" id="RHEA:13065"/>
        <dbReference type="ChEBI" id="CHEBI:15377"/>
        <dbReference type="ChEBI" id="CHEBI:15378"/>
        <dbReference type="ChEBI" id="CHEBI:30616"/>
        <dbReference type="ChEBI" id="CHEBI:43474"/>
        <dbReference type="ChEBI" id="CHEBI:456216"/>
        <dbReference type="EC" id="5.6.2.3"/>
    </reaction>
</comment>
<comment type="function">
    <text evidence="12">The main replicative DNA helicase, it participates in initiation and elongation during chromosome replication. Travels ahead of the DNA replisome, separating dsDNA into templates for DNA synthesis. A processive ATP-dependent 5'-3' DNA helicase it has DNA-dependent ATPase activity.</text>
</comment>
<feature type="domain" description="SF4 helicase" evidence="14">
    <location>
        <begin position="182"/>
        <end position="462"/>
    </location>
</feature>
<evidence type="ECO:0000256" key="5">
    <source>
        <dbReference type="ARBA" id="ARBA00022801"/>
    </source>
</evidence>
<feature type="compositionally biased region" description="Basic and acidic residues" evidence="13">
    <location>
        <begin position="377"/>
        <end position="394"/>
    </location>
</feature>
<dbReference type="EMBL" id="DTKL01000072">
    <property type="protein sequence ID" value="HGY95278.1"/>
    <property type="molecule type" value="Genomic_DNA"/>
</dbReference>
<dbReference type="GO" id="GO:0016787">
    <property type="term" value="F:hydrolase activity"/>
    <property type="evidence" value="ECO:0007669"/>
    <property type="project" value="UniProtKB-KW"/>
</dbReference>
<dbReference type="InterPro" id="IPR027417">
    <property type="entry name" value="P-loop_NTPase"/>
</dbReference>
<dbReference type="SUPFAM" id="SSF52540">
    <property type="entry name" value="P-loop containing nucleoside triphosphate hydrolases"/>
    <property type="match status" value="1"/>
</dbReference>
<evidence type="ECO:0000256" key="11">
    <source>
        <dbReference type="NCBIfam" id="TIGR00665"/>
    </source>
</evidence>
<dbReference type="CDD" id="cd00984">
    <property type="entry name" value="DnaB_C"/>
    <property type="match status" value="1"/>
</dbReference>
<dbReference type="InterPro" id="IPR007694">
    <property type="entry name" value="DNA_helicase_DnaB-like_C"/>
</dbReference>
<accession>A0A7V5CTU4</accession>
<dbReference type="FunFam" id="3.40.50.300:FF:000076">
    <property type="entry name" value="Replicative DNA helicase"/>
    <property type="match status" value="1"/>
</dbReference>
<dbReference type="InterPro" id="IPR007693">
    <property type="entry name" value="DNA_helicase_DnaB-like_N"/>
</dbReference>
<dbReference type="NCBIfam" id="NF004384">
    <property type="entry name" value="PRK05748.1"/>
    <property type="match status" value="1"/>
</dbReference>
<dbReference type="NCBIfam" id="TIGR00665">
    <property type="entry name" value="DnaB"/>
    <property type="match status" value="1"/>
</dbReference>
<dbReference type="GO" id="GO:0005829">
    <property type="term" value="C:cytosol"/>
    <property type="evidence" value="ECO:0007669"/>
    <property type="project" value="TreeGrafter"/>
</dbReference>
<keyword evidence="5 12" id="KW-0378">Hydrolase</keyword>
<evidence type="ECO:0000256" key="9">
    <source>
        <dbReference type="ARBA" id="ARBA00023235"/>
    </source>
</evidence>
<evidence type="ECO:0000256" key="7">
    <source>
        <dbReference type="ARBA" id="ARBA00022840"/>
    </source>
</evidence>
<evidence type="ECO:0000259" key="14">
    <source>
        <dbReference type="PROSITE" id="PS51199"/>
    </source>
</evidence>
<keyword evidence="7 12" id="KW-0067">ATP-binding</keyword>
<reference evidence="15" key="1">
    <citation type="journal article" date="2020" name="mSystems">
        <title>Genome- and Community-Level Interaction Insights into Carbon Utilization and Element Cycling Functions of Hydrothermarchaeota in Hydrothermal Sediment.</title>
        <authorList>
            <person name="Zhou Z."/>
            <person name="Liu Y."/>
            <person name="Xu W."/>
            <person name="Pan J."/>
            <person name="Luo Z.H."/>
            <person name="Li M."/>
        </authorList>
    </citation>
    <scope>NUCLEOTIDE SEQUENCE [LARGE SCALE GENOMIC DNA]</scope>
    <source>
        <strain evidence="15">SpSt-855</strain>
    </source>
</reference>
<evidence type="ECO:0000256" key="6">
    <source>
        <dbReference type="ARBA" id="ARBA00022806"/>
    </source>
</evidence>
<dbReference type="GO" id="GO:0006269">
    <property type="term" value="P:DNA replication, synthesis of primer"/>
    <property type="evidence" value="ECO:0007669"/>
    <property type="project" value="UniProtKB-UniRule"/>
</dbReference>
<dbReference type="InterPro" id="IPR036185">
    <property type="entry name" value="DNA_heli_DnaB-like_N_sf"/>
</dbReference>
<dbReference type="GO" id="GO:0005524">
    <property type="term" value="F:ATP binding"/>
    <property type="evidence" value="ECO:0007669"/>
    <property type="project" value="UniProtKB-UniRule"/>
</dbReference>
<dbReference type="SUPFAM" id="SSF48024">
    <property type="entry name" value="N-terminal domain of DnaB helicase"/>
    <property type="match status" value="1"/>
</dbReference>
<dbReference type="Gene3D" id="3.40.50.300">
    <property type="entry name" value="P-loop containing nucleotide triphosphate hydrolases"/>
    <property type="match status" value="1"/>
</dbReference>
<sequence>MSVSPEVDFVGGLPASLDAERTILGAVLLDNNAYNEAAEKISADDFAQSAHQRIFARMAELIDSGRPVDIVTLAEELARRKEIETIGGVAYIASLTEGLPRSLAIDEYVRIVKDKSLLRQIITISSNAITRAADQSEDALDVLNAAEGALLQVTERSISQGFASIPEIVRDSFGTIDNLYKEGREVTGLATHFEEFDKMTSGLQDSELIIIAARPSMGKTAWAINIAQNAAVKGGKVVAVFSLEMSKESLLRRMLASEAMVDSQKIQKGFLLREDQEKLTMALERLAESRMFIDDTPGISLSEMRAKARRLRQQQGTLDLIVIDYLQLMTGTPPGGSGAKRYENRTQEVSAISRGLKALAKELKVPVIALSQLSRASEQRGGDKKPMLSDLRESGSIEQDADVVAFIHREAYYNRDENGQPDPETEGKAEIIIAKQRNGPTGSVQLAYLSKCTRFDNLAYGDAGEYH</sequence>
<comment type="similarity">
    <text evidence="1 12">Belongs to the helicase family. DnaB subfamily.</text>
</comment>
<proteinExistence type="inferred from homology"/>
<organism evidence="15">
    <name type="scientific">Acidobacterium capsulatum</name>
    <dbReference type="NCBI Taxonomy" id="33075"/>
    <lineage>
        <taxon>Bacteria</taxon>
        <taxon>Pseudomonadati</taxon>
        <taxon>Acidobacteriota</taxon>
        <taxon>Terriglobia</taxon>
        <taxon>Terriglobales</taxon>
        <taxon>Acidobacteriaceae</taxon>
        <taxon>Acidobacterium</taxon>
    </lineage>
</organism>
<dbReference type="Pfam" id="PF00772">
    <property type="entry name" value="DnaB"/>
    <property type="match status" value="1"/>
</dbReference>
<dbReference type="GO" id="GO:0003677">
    <property type="term" value="F:DNA binding"/>
    <property type="evidence" value="ECO:0007669"/>
    <property type="project" value="UniProtKB-UniRule"/>
</dbReference>
<dbReference type="InterPro" id="IPR007692">
    <property type="entry name" value="DNA_helicase_DnaB"/>
</dbReference>
<evidence type="ECO:0000256" key="2">
    <source>
        <dbReference type="ARBA" id="ARBA00022515"/>
    </source>
</evidence>
<dbReference type="PANTHER" id="PTHR30153">
    <property type="entry name" value="REPLICATIVE DNA HELICASE DNAB"/>
    <property type="match status" value="1"/>
</dbReference>
<dbReference type="Gene3D" id="1.10.860.10">
    <property type="entry name" value="DNAb Helicase, Chain A"/>
    <property type="match status" value="1"/>
</dbReference>
<dbReference type="PROSITE" id="PS51199">
    <property type="entry name" value="SF4_HELICASE"/>
    <property type="match status" value="1"/>
</dbReference>
<protein>
    <recommendedName>
        <fullName evidence="11 12">Replicative DNA helicase</fullName>
        <ecNumber evidence="11 12">5.6.2.3</ecNumber>
    </recommendedName>
</protein>
<dbReference type="InterPro" id="IPR016136">
    <property type="entry name" value="DNA_helicase_N/primase_C"/>
</dbReference>
<dbReference type="GO" id="GO:0042802">
    <property type="term" value="F:identical protein binding"/>
    <property type="evidence" value="ECO:0007669"/>
    <property type="project" value="UniProtKB-ARBA"/>
</dbReference>
<name>A0A7V5CTU4_9BACT</name>
<evidence type="ECO:0000256" key="4">
    <source>
        <dbReference type="ARBA" id="ARBA00022741"/>
    </source>
</evidence>
<keyword evidence="2 12" id="KW-0639">Primosome</keyword>
<dbReference type="Pfam" id="PF03796">
    <property type="entry name" value="DnaB_C"/>
    <property type="match status" value="1"/>
</dbReference>
<feature type="region of interest" description="Disordered" evidence="13">
    <location>
        <begin position="375"/>
        <end position="394"/>
    </location>
</feature>
<dbReference type="GO" id="GO:0043139">
    <property type="term" value="F:5'-3' DNA helicase activity"/>
    <property type="evidence" value="ECO:0007669"/>
    <property type="project" value="UniProtKB-EC"/>
</dbReference>
<gene>
    <name evidence="15" type="primary">dnaB</name>
    <name evidence="15" type="ORF">ENW50_11425</name>
</gene>
<evidence type="ECO:0000256" key="3">
    <source>
        <dbReference type="ARBA" id="ARBA00022705"/>
    </source>
</evidence>
<keyword evidence="4 12" id="KW-0547">Nucleotide-binding</keyword>
<evidence type="ECO:0000256" key="1">
    <source>
        <dbReference type="ARBA" id="ARBA00008428"/>
    </source>
</evidence>
<dbReference type="AlphaFoldDB" id="A0A7V5CTU4"/>
<dbReference type="PANTHER" id="PTHR30153:SF2">
    <property type="entry name" value="REPLICATIVE DNA HELICASE"/>
    <property type="match status" value="1"/>
</dbReference>